<sequence length="154" mass="17745">QAVGNEGPVIARVLFSIADLNNWKQAVGNYRDNPDKVAKAFDTMIRTTDPDWKDTDAIMSVLFDSTESEMIFRTARTQIEGQIATGQLQGRWEQHLPSTDPDWDPNDRTERELMKLYQKLILFGVRNAVPKVVNWSKLYQIKQNKEESPTEFLD</sequence>
<dbReference type="EMBL" id="KL410527">
    <property type="protein sequence ID" value="KFQ96997.1"/>
    <property type="molecule type" value="Genomic_DNA"/>
</dbReference>
<dbReference type="InterPro" id="IPR050462">
    <property type="entry name" value="Retroviral_Gag-Pol_poly"/>
</dbReference>
<dbReference type="AlphaFoldDB" id="A0A091V114"/>
<organism evidence="2 3">
    <name type="scientific">Nipponia nippon</name>
    <name type="common">Crested ibis</name>
    <name type="synonym">Ibis nippon</name>
    <dbReference type="NCBI Taxonomy" id="128390"/>
    <lineage>
        <taxon>Eukaryota</taxon>
        <taxon>Metazoa</taxon>
        <taxon>Chordata</taxon>
        <taxon>Craniata</taxon>
        <taxon>Vertebrata</taxon>
        <taxon>Euteleostomi</taxon>
        <taxon>Archelosauria</taxon>
        <taxon>Archosauria</taxon>
        <taxon>Dinosauria</taxon>
        <taxon>Saurischia</taxon>
        <taxon>Theropoda</taxon>
        <taxon>Coelurosauria</taxon>
        <taxon>Aves</taxon>
        <taxon>Neognathae</taxon>
        <taxon>Neoaves</taxon>
        <taxon>Aequornithes</taxon>
        <taxon>Pelecaniformes</taxon>
        <taxon>Threskiornithidae</taxon>
        <taxon>Nipponia</taxon>
    </lineage>
</organism>
<gene>
    <name evidence="2" type="ORF">Y956_09185</name>
</gene>
<dbReference type="SUPFAM" id="SSF47943">
    <property type="entry name" value="Retrovirus capsid protein, N-terminal core domain"/>
    <property type="match status" value="1"/>
</dbReference>
<dbReference type="STRING" id="128390.A0A091V114"/>
<dbReference type="PANTHER" id="PTHR33166">
    <property type="entry name" value="GAG_P30 DOMAIN-CONTAINING PROTEIN"/>
    <property type="match status" value="1"/>
</dbReference>
<dbReference type="Gene3D" id="1.10.375.10">
    <property type="entry name" value="Human Immunodeficiency Virus Type 1 Capsid Protein"/>
    <property type="match status" value="1"/>
</dbReference>
<feature type="non-terminal residue" evidence="2">
    <location>
        <position position="154"/>
    </location>
</feature>
<keyword evidence="3" id="KW-1185">Reference proteome</keyword>
<dbReference type="InterPro" id="IPR008919">
    <property type="entry name" value="Retrov_capsid_N"/>
</dbReference>
<accession>A0A091V114</accession>
<dbReference type="Pfam" id="PF02093">
    <property type="entry name" value="Gag_p30"/>
    <property type="match status" value="1"/>
</dbReference>
<evidence type="ECO:0000313" key="2">
    <source>
        <dbReference type="EMBL" id="KFQ96997.1"/>
    </source>
</evidence>
<dbReference type="Proteomes" id="UP000053283">
    <property type="component" value="Unassembled WGS sequence"/>
</dbReference>
<feature type="domain" description="Core shell protein Gag P30" evidence="1">
    <location>
        <begin position="18"/>
        <end position="154"/>
    </location>
</feature>
<proteinExistence type="predicted"/>
<evidence type="ECO:0000313" key="3">
    <source>
        <dbReference type="Proteomes" id="UP000053283"/>
    </source>
</evidence>
<dbReference type="InterPro" id="IPR003036">
    <property type="entry name" value="Gag_P30"/>
</dbReference>
<name>A0A091V114_NIPNI</name>
<evidence type="ECO:0000259" key="1">
    <source>
        <dbReference type="Pfam" id="PF02093"/>
    </source>
</evidence>
<feature type="non-terminal residue" evidence="2">
    <location>
        <position position="1"/>
    </location>
</feature>
<dbReference type="GO" id="GO:0019068">
    <property type="term" value="P:virion assembly"/>
    <property type="evidence" value="ECO:0007669"/>
    <property type="project" value="InterPro"/>
</dbReference>
<reference evidence="2 3" key="1">
    <citation type="submission" date="2014-04" db="EMBL/GenBank/DDBJ databases">
        <title>Genome evolution of avian class.</title>
        <authorList>
            <person name="Zhang G."/>
            <person name="Li C."/>
        </authorList>
    </citation>
    <scope>NUCLEOTIDE SEQUENCE [LARGE SCALE GENOMIC DNA]</scope>
    <source>
        <strain evidence="2">BGI_Y956</strain>
    </source>
</reference>
<protein>
    <recommendedName>
        <fullName evidence="1">Core shell protein Gag P30 domain-containing protein</fullName>
    </recommendedName>
</protein>